<proteinExistence type="predicted"/>
<reference evidence="2 3" key="1">
    <citation type="submission" date="2017-11" db="EMBL/GenBank/DDBJ databases">
        <title>De novo assembly and phasing of dikaryotic genomes from two isolates of Puccinia coronata f. sp. avenae, the causal agent of oat crown rust.</title>
        <authorList>
            <person name="Miller M.E."/>
            <person name="Zhang Y."/>
            <person name="Omidvar V."/>
            <person name="Sperschneider J."/>
            <person name="Schwessinger B."/>
            <person name="Raley C."/>
            <person name="Palmer J.M."/>
            <person name="Garnica D."/>
            <person name="Upadhyaya N."/>
            <person name="Rathjen J."/>
            <person name="Taylor J.M."/>
            <person name="Park R.F."/>
            <person name="Dodds P.N."/>
            <person name="Hirsch C.D."/>
            <person name="Kianian S.F."/>
            <person name="Figueroa M."/>
        </authorList>
    </citation>
    <scope>NUCLEOTIDE SEQUENCE [LARGE SCALE GENOMIC DNA]</scope>
    <source>
        <strain evidence="2">12NC29</strain>
    </source>
</reference>
<name>A0A2N5T6Q1_9BASI</name>
<dbReference type="EMBL" id="PGCJ01000787">
    <property type="protein sequence ID" value="PLW21163.1"/>
    <property type="molecule type" value="Genomic_DNA"/>
</dbReference>
<evidence type="ECO:0000256" key="1">
    <source>
        <dbReference type="SAM" id="MobiDB-lite"/>
    </source>
</evidence>
<dbReference type="Proteomes" id="UP000235388">
    <property type="component" value="Unassembled WGS sequence"/>
</dbReference>
<sequence>MNSNTLSNQHPATVVATGLLPRHQANDTWNVAPTQQARTPPGFEGMISGNGLRVRFCVWMPGLSRQDNPVTHRNTHCHEGSGFETQTHGINLLGHARQFGLGWMQFQDYAVGLFRTQNAAAGLQIQAVCISGAQSIRWHAIIPRHPQYRQHSNAIIDGKDSWQAFALAISHAASVGQDSQIWCVAGGEPAVAMAQAMVTLPQRPMRAQAIRSPSPEIMFMYPYFTPEEIAGGRMVSPDIIVMVPSPTTRQPPPQNPIAAHMPVVNQPGTNARGLVATPTIVLPNGTRREHHAIGLEEFLAISGIGQEDMNTRQVIINRSITHWTYFRTSNEQQLRALGFDEEPARDSSEEEDNPRTQSSNRANTTLSSNDTQTPAACRPRVEEPVTPEPQTQTQRRVLTHNPFVGSPPAAAINFGAGQDDGYGDSQEMPSSHLTALFTSLGVAGDHEKYAGELAEVCLPRNRHLPNQKLTHPTLLTHTPQMGPLERAATLITTIAGMAKRMEEISQLIAAAPACFLSTGIEPISPLTHEEQVRAHVYSAVFKQFICKAACESMLDEGLEAYHTNQQERSLFRAVIDKLKLQSPPFKRKQLPPKYLQDNNLATSHVNSHVKTQLKHVRHKARNVLMIGVTPTANFPHIPPLNELCRLLWRHFMNGNNTTSDKQIDKVLKPRPLLRVRFAFMRMTTIINHFENADRNISQWDQMDCILAKLRRLPVNYTKHPGHTESPVGIKPLPSVIQRAQQDPHRTTLNPPQISGALSTYHLSGGPSQIPTGSLGALLNRLARLDYLSSWAPPGCHCVGPERRAHAHGALQRVAIVPVLLTAPFVAPPSGRVTGSGLWRHIGA</sequence>
<accession>A0A2N5T6Q1</accession>
<evidence type="ECO:0000313" key="2">
    <source>
        <dbReference type="EMBL" id="PLW21163.1"/>
    </source>
</evidence>
<comment type="caution">
    <text evidence="2">The sequence shown here is derived from an EMBL/GenBank/DDBJ whole genome shotgun (WGS) entry which is preliminary data.</text>
</comment>
<keyword evidence="3" id="KW-1185">Reference proteome</keyword>
<protein>
    <submittedName>
        <fullName evidence="2">Uncharacterized protein</fullName>
    </submittedName>
</protein>
<feature type="compositionally biased region" description="Polar residues" evidence="1">
    <location>
        <begin position="355"/>
        <end position="374"/>
    </location>
</feature>
<dbReference type="AlphaFoldDB" id="A0A2N5T6Q1"/>
<organism evidence="2 3">
    <name type="scientific">Puccinia coronata f. sp. avenae</name>
    <dbReference type="NCBI Taxonomy" id="200324"/>
    <lineage>
        <taxon>Eukaryota</taxon>
        <taxon>Fungi</taxon>
        <taxon>Dikarya</taxon>
        <taxon>Basidiomycota</taxon>
        <taxon>Pucciniomycotina</taxon>
        <taxon>Pucciniomycetes</taxon>
        <taxon>Pucciniales</taxon>
        <taxon>Pucciniaceae</taxon>
        <taxon>Puccinia</taxon>
    </lineage>
</organism>
<gene>
    <name evidence="2" type="ORF">PCANC_05509</name>
</gene>
<evidence type="ECO:0000313" key="3">
    <source>
        <dbReference type="Proteomes" id="UP000235388"/>
    </source>
</evidence>
<feature type="region of interest" description="Disordered" evidence="1">
    <location>
        <begin position="340"/>
        <end position="395"/>
    </location>
</feature>
<dbReference type="STRING" id="200324.A0A2N5T6Q1"/>